<organism evidence="2 3">
    <name type="scientific">Riccia fluitans</name>
    <dbReference type="NCBI Taxonomy" id="41844"/>
    <lineage>
        <taxon>Eukaryota</taxon>
        <taxon>Viridiplantae</taxon>
        <taxon>Streptophyta</taxon>
        <taxon>Embryophyta</taxon>
        <taxon>Marchantiophyta</taxon>
        <taxon>Marchantiopsida</taxon>
        <taxon>Marchantiidae</taxon>
        <taxon>Marchantiales</taxon>
        <taxon>Ricciaceae</taxon>
        <taxon>Riccia</taxon>
    </lineage>
</organism>
<accession>A0ABD1YGQ2</accession>
<feature type="region of interest" description="Disordered" evidence="1">
    <location>
        <begin position="154"/>
        <end position="176"/>
    </location>
</feature>
<reference evidence="2 3" key="1">
    <citation type="submission" date="2024-09" db="EMBL/GenBank/DDBJ databases">
        <title>Chromosome-scale assembly of Riccia fluitans.</title>
        <authorList>
            <person name="Paukszto L."/>
            <person name="Sawicki J."/>
            <person name="Karawczyk K."/>
            <person name="Piernik-Szablinska J."/>
            <person name="Szczecinska M."/>
            <person name="Mazdziarz M."/>
        </authorList>
    </citation>
    <scope>NUCLEOTIDE SEQUENCE [LARGE SCALE GENOMIC DNA]</scope>
    <source>
        <strain evidence="2">Rf_01</strain>
        <tissue evidence="2">Aerial parts of the thallus</tissue>
    </source>
</reference>
<comment type="caution">
    <text evidence="2">The sequence shown here is derived from an EMBL/GenBank/DDBJ whole genome shotgun (WGS) entry which is preliminary data.</text>
</comment>
<gene>
    <name evidence="2" type="ORF">R1flu_014613</name>
</gene>
<sequence length="327" mass="36887">MFYHELSPLVQTLPQPYLACSHFGHTLSRTHFKVFISVSYIFKYLIEIWRKIPLLILRILQQSQFPLTSQSAPKTTYQRPYLGLHSQAEPFLQLLLDQSILSKRPARWLDITARTFLTLCDDIKRDKIELLRQCPLGNIHQELAKSCNEDFVKSKSDKTGNRSALVGQSNGLTHSTPLVHIKEGDEETKTSDQNGETRDDGQVHLMHLRKFLNTVLKFAKASRVNAPLEGCTLEAALDRGSVDEVIEEHLVKVLEDTSALLRLLPHNDSKPSGGELSEGELEFLGCEDADSKDRISRAEVLLGCENRFAGASFADISRPVKRIVLEL</sequence>
<evidence type="ECO:0000313" key="3">
    <source>
        <dbReference type="Proteomes" id="UP001605036"/>
    </source>
</evidence>
<dbReference type="Proteomes" id="UP001605036">
    <property type="component" value="Unassembled WGS sequence"/>
</dbReference>
<dbReference type="EMBL" id="JBHFFA010000004">
    <property type="protein sequence ID" value="KAL2629927.1"/>
    <property type="molecule type" value="Genomic_DNA"/>
</dbReference>
<name>A0ABD1YGQ2_9MARC</name>
<evidence type="ECO:0000313" key="2">
    <source>
        <dbReference type="EMBL" id="KAL2629927.1"/>
    </source>
</evidence>
<keyword evidence="3" id="KW-1185">Reference proteome</keyword>
<protein>
    <submittedName>
        <fullName evidence="2">Uncharacterized protein</fullName>
    </submittedName>
</protein>
<evidence type="ECO:0000256" key="1">
    <source>
        <dbReference type="SAM" id="MobiDB-lite"/>
    </source>
</evidence>
<feature type="compositionally biased region" description="Polar residues" evidence="1">
    <location>
        <begin position="166"/>
        <end position="176"/>
    </location>
</feature>
<proteinExistence type="predicted"/>
<dbReference type="AlphaFoldDB" id="A0ABD1YGQ2"/>